<evidence type="ECO:0000256" key="2">
    <source>
        <dbReference type="ARBA" id="ARBA00023027"/>
    </source>
</evidence>
<dbReference type="Pfam" id="PF02826">
    <property type="entry name" value="2-Hacid_dh_C"/>
    <property type="match status" value="1"/>
</dbReference>
<accession>A0A0A1YIK8</accession>
<evidence type="ECO:0000259" key="3">
    <source>
        <dbReference type="Pfam" id="PF02826"/>
    </source>
</evidence>
<dbReference type="eggNOG" id="COG0111">
    <property type="taxonomic scope" value="Bacteria"/>
</dbReference>
<dbReference type="PANTHER" id="PTHR43333:SF1">
    <property type="entry name" value="D-ISOMER SPECIFIC 2-HYDROXYACID DEHYDROGENASE NAD-BINDING DOMAIN-CONTAINING PROTEIN"/>
    <property type="match status" value="1"/>
</dbReference>
<protein>
    <recommendedName>
        <fullName evidence="3">D-isomer specific 2-hydroxyacid dehydrogenase NAD-binding domain-containing protein</fullName>
    </recommendedName>
</protein>
<reference evidence="4 5" key="1">
    <citation type="journal article" date="2014" name="Genome Announc.">
        <title>Draft Genome Sequence of Petroleum Oil-Degrading Marine Bacterium Pseudomonas taeanensis Strain MS-3, Isolated from a Crude Oil-Contaminated Seashore.</title>
        <authorList>
            <person name="Lee S.Y."/>
            <person name="Kim S.H."/>
            <person name="Lee D.G."/>
            <person name="Shin S."/>
            <person name="Yun S.H."/>
            <person name="Choi C.W."/>
            <person name="Chung Y.H."/>
            <person name="Choi J.S."/>
            <person name="Kahng H.Y."/>
            <person name="Kim S.I."/>
        </authorList>
    </citation>
    <scope>NUCLEOTIDE SEQUENCE [LARGE SCALE GENOMIC DNA]</scope>
    <source>
        <strain evidence="4 5">MS-3</strain>
    </source>
</reference>
<dbReference type="AlphaFoldDB" id="A0A0A1YIK8"/>
<keyword evidence="5" id="KW-1185">Reference proteome</keyword>
<dbReference type="GO" id="GO:0051287">
    <property type="term" value="F:NAD binding"/>
    <property type="evidence" value="ECO:0007669"/>
    <property type="project" value="InterPro"/>
</dbReference>
<comment type="caution">
    <text evidence="4">The sequence shown here is derived from an EMBL/GenBank/DDBJ whole genome shotgun (WGS) entry which is preliminary data.</text>
</comment>
<dbReference type="Proteomes" id="UP000030063">
    <property type="component" value="Unassembled WGS sequence"/>
</dbReference>
<dbReference type="OrthoDB" id="9787219at2"/>
<evidence type="ECO:0000256" key="1">
    <source>
        <dbReference type="ARBA" id="ARBA00023002"/>
    </source>
</evidence>
<dbReference type="SUPFAM" id="SSF51735">
    <property type="entry name" value="NAD(P)-binding Rossmann-fold domains"/>
    <property type="match status" value="1"/>
</dbReference>
<sequence length="309" mass="34486">MALLFSYAGADPESWRREFAKHLPDLDFRVFPDVGDPAEIEFVALWMHPVGDLRHYPNLKAILSFGAGVEHIIRDPELPAGVPIVRLVDDLVVRDMAMHAVHWVIHFHRNYHLYQQDQPKKLWRRHPHRDPAQRRVGFLGMGAMGAVAAKFVRDLGFSVSGWGRDPVNVEGVEFYQGDESLAAFLQQTDILINVLPLTPATENLLNAERFAQLPAGACVINISRGPILVENDLIEALDSGHLEAAALDVFRSEPLAAESPLWGHPKVFVTPHIAGINYAHSAARLMADNIKRVEAGEPPFPIYDPVRGY</sequence>
<dbReference type="Gene3D" id="3.40.50.720">
    <property type="entry name" value="NAD(P)-binding Rossmann-like Domain"/>
    <property type="match status" value="2"/>
</dbReference>
<evidence type="ECO:0000313" key="5">
    <source>
        <dbReference type="Proteomes" id="UP000030063"/>
    </source>
</evidence>
<dbReference type="GO" id="GO:0016616">
    <property type="term" value="F:oxidoreductase activity, acting on the CH-OH group of donors, NAD or NADP as acceptor"/>
    <property type="evidence" value="ECO:0007669"/>
    <property type="project" value="UniProtKB-ARBA"/>
</dbReference>
<dbReference type="InterPro" id="IPR036291">
    <property type="entry name" value="NAD(P)-bd_dom_sf"/>
</dbReference>
<evidence type="ECO:0000313" key="4">
    <source>
        <dbReference type="EMBL" id="KFX68808.1"/>
    </source>
</evidence>
<keyword evidence="2" id="KW-0520">NAD</keyword>
<proteinExistence type="predicted"/>
<keyword evidence="1" id="KW-0560">Oxidoreductase</keyword>
<organism evidence="4 5">
    <name type="scientific">Pseudomonas taeanensis MS-3</name>
    <dbReference type="NCBI Taxonomy" id="1395571"/>
    <lineage>
        <taxon>Bacteria</taxon>
        <taxon>Pseudomonadati</taxon>
        <taxon>Pseudomonadota</taxon>
        <taxon>Gammaproteobacteria</taxon>
        <taxon>Pseudomonadales</taxon>
        <taxon>Pseudomonadaceae</taxon>
        <taxon>Pseudomonas</taxon>
    </lineage>
</organism>
<dbReference type="CDD" id="cd12164">
    <property type="entry name" value="GDH_like_2"/>
    <property type="match status" value="1"/>
</dbReference>
<dbReference type="EMBL" id="AWSQ01000004">
    <property type="protein sequence ID" value="KFX68808.1"/>
    <property type="molecule type" value="Genomic_DNA"/>
</dbReference>
<dbReference type="STRING" id="1395571.TMS3_0115070"/>
<name>A0A0A1YIK8_9PSED</name>
<dbReference type="RefSeq" id="WP_025166034.1">
    <property type="nucleotide sequence ID" value="NZ_AWSQ01000004.1"/>
</dbReference>
<dbReference type="PANTHER" id="PTHR43333">
    <property type="entry name" value="2-HACID_DH_C DOMAIN-CONTAINING PROTEIN"/>
    <property type="match status" value="1"/>
</dbReference>
<dbReference type="InterPro" id="IPR006140">
    <property type="entry name" value="D-isomer_DH_NAD-bd"/>
</dbReference>
<dbReference type="InterPro" id="IPR029753">
    <property type="entry name" value="D-isomer_DH_CS"/>
</dbReference>
<dbReference type="PROSITE" id="PS00671">
    <property type="entry name" value="D_2_HYDROXYACID_DH_3"/>
    <property type="match status" value="1"/>
</dbReference>
<gene>
    <name evidence="4" type="ORF">TMS3_0115070</name>
</gene>
<feature type="domain" description="D-isomer specific 2-hydroxyacid dehydrogenase NAD-binding" evidence="3">
    <location>
        <begin position="104"/>
        <end position="274"/>
    </location>
</feature>